<dbReference type="GO" id="GO:0031201">
    <property type="term" value="C:SNARE complex"/>
    <property type="evidence" value="ECO:0007669"/>
    <property type="project" value="TreeGrafter"/>
</dbReference>
<dbReference type="PANTHER" id="PTHR19957">
    <property type="entry name" value="SYNTAXIN"/>
    <property type="match status" value="1"/>
</dbReference>
<evidence type="ECO:0000256" key="8">
    <source>
        <dbReference type="SAM" id="Phobius"/>
    </source>
</evidence>
<dbReference type="Gene3D" id="1.20.58.70">
    <property type="match status" value="1"/>
</dbReference>
<evidence type="ECO:0000256" key="5">
    <source>
        <dbReference type="ARBA" id="ARBA00023054"/>
    </source>
</evidence>
<dbReference type="InParanoid" id="A0A1E1K2M2"/>
<reference evidence="11" key="1">
    <citation type="submission" date="2016-03" db="EMBL/GenBank/DDBJ databases">
        <authorList>
            <person name="Ploux O."/>
        </authorList>
    </citation>
    <scope>NUCLEOTIDE SEQUENCE [LARGE SCALE GENOMIC DNA]</scope>
    <source>
        <strain evidence="11">UK7</strain>
    </source>
</reference>
<dbReference type="GO" id="GO:0005484">
    <property type="term" value="F:SNAP receptor activity"/>
    <property type="evidence" value="ECO:0007669"/>
    <property type="project" value="TreeGrafter"/>
</dbReference>
<dbReference type="GO" id="GO:0012505">
    <property type="term" value="C:endomembrane system"/>
    <property type="evidence" value="ECO:0007669"/>
    <property type="project" value="TreeGrafter"/>
</dbReference>
<evidence type="ECO:0000313" key="10">
    <source>
        <dbReference type="EMBL" id="CZS92242.1"/>
    </source>
</evidence>
<dbReference type="Pfam" id="PF00804">
    <property type="entry name" value="Syntaxin"/>
    <property type="match status" value="1"/>
</dbReference>
<organism evidence="10 11">
    <name type="scientific">Rhynchosporium graminicola</name>
    <dbReference type="NCBI Taxonomy" id="2792576"/>
    <lineage>
        <taxon>Eukaryota</taxon>
        <taxon>Fungi</taxon>
        <taxon>Dikarya</taxon>
        <taxon>Ascomycota</taxon>
        <taxon>Pezizomycotina</taxon>
        <taxon>Leotiomycetes</taxon>
        <taxon>Helotiales</taxon>
        <taxon>Ploettnerulaceae</taxon>
        <taxon>Rhynchosporium</taxon>
    </lineage>
</organism>
<keyword evidence="5" id="KW-0175">Coiled coil</keyword>
<comment type="subcellular location">
    <subcellularLocation>
        <location evidence="1">Membrane</location>
        <topology evidence="1">Single-pass type IV membrane protein</topology>
    </subcellularLocation>
</comment>
<dbReference type="GO" id="GO:0005886">
    <property type="term" value="C:plasma membrane"/>
    <property type="evidence" value="ECO:0007669"/>
    <property type="project" value="TreeGrafter"/>
</dbReference>
<keyword evidence="4 8" id="KW-1133">Transmembrane helix</keyword>
<dbReference type="STRING" id="914237.A0A1E1K2M2"/>
<keyword evidence="11" id="KW-1185">Reference proteome</keyword>
<evidence type="ECO:0000256" key="3">
    <source>
        <dbReference type="ARBA" id="ARBA00022692"/>
    </source>
</evidence>
<name>A0A1E1K2M2_9HELO</name>
<dbReference type="GO" id="GO:0006886">
    <property type="term" value="P:intracellular protein transport"/>
    <property type="evidence" value="ECO:0007669"/>
    <property type="project" value="TreeGrafter"/>
</dbReference>
<dbReference type="AlphaFoldDB" id="A0A1E1K2M2"/>
<dbReference type="GO" id="GO:0000149">
    <property type="term" value="F:SNARE binding"/>
    <property type="evidence" value="ECO:0007669"/>
    <property type="project" value="TreeGrafter"/>
</dbReference>
<evidence type="ECO:0000313" key="11">
    <source>
        <dbReference type="Proteomes" id="UP000178129"/>
    </source>
</evidence>
<evidence type="ECO:0000256" key="7">
    <source>
        <dbReference type="SAM" id="MobiDB-lite"/>
    </source>
</evidence>
<dbReference type="GO" id="GO:0006887">
    <property type="term" value="P:exocytosis"/>
    <property type="evidence" value="ECO:0007669"/>
    <property type="project" value="TreeGrafter"/>
</dbReference>
<dbReference type="SMART" id="SM00503">
    <property type="entry name" value="SynN"/>
    <property type="match status" value="1"/>
</dbReference>
<feature type="transmembrane region" description="Helical" evidence="8">
    <location>
        <begin position="302"/>
        <end position="325"/>
    </location>
</feature>
<comment type="similarity">
    <text evidence="2">Belongs to the syntaxin family.</text>
</comment>
<feature type="region of interest" description="Disordered" evidence="7">
    <location>
        <begin position="1"/>
        <end position="64"/>
    </location>
</feature>
<dbReference type="InterPro" id="IPR000727">
    <property type="entry name" value="T_SNARE_dom"/>
</dbReference>
<dbReference type="CDD" id="cd15849">
    <property type="entry name" value="SNARE_Sso1"/>
    <property type="match status" value="1"/>
</dbReference>
<dbReference type="GO" id="GO:0006906">
    <property type="term" value="P:vesicle fusion"/>
    <property type="evidence" value="ECO:0007669"/>
    <property type="project" value="TreeGrafter"/>
</dbReference>
<dbReference type="GO" id="GO:0048278">
    <property type="term" value="P:vesicle docking"/>
    <property type="evidence" value="ECO:0007669"/>
    <property type="project" value="TreeGrafter"/>
</dbReference>
<sequence length="335" mass="36470">MSYTQYDQYGGNPYHNGPAAENGQGAHAQPGAPGGPNQEMSNYSQTSNYSSAGAPAGAGAPTSSSTVLSQQDFLARVDYAKSEICGLSSNIQEIASLHQRALASPDGNSSAQLENLVTQTQLKNTQIRDQIKYLELDALKTQDGSKSVKARQAKQLKGEFEKSLKEYQTEEVAYRQRYRDQIARQYRIVNPEASETEVQEASELDWGSEGVFQTALKSNRSGQASSVLGAVRARHNELQRIEATLTELAAMFADMAQIVEAQDPVIEHTEQNAEQTVVDVQNGNKQIDIANDHARRRNRLKWWCLLVVVLIVLAIALGVGLGVGLTKSTTSKATA</sequence>
<dbReference type="InterPro" id="IPR006011">
    <property type="entry name" value="Syntaxin_N"/>
</dbReference>
<comment type="caution">
    <text evidence="10">The sequence shown here is derived from an EMBL/GenBank/DDBJ whole genome shotgun (WGS) entry which is preliminary data.</text>
</comment>
<dbReference type="PROSITE" id="PS50192">
    <property type="entry name" value="T_SNARE"/>
    <property type="match status" value="1"/>
</dbReference>
<feature type="compositionally biased region" description="Polar residues" evidence="7">
    <location>
        <begin position="39"/>
        <end position="49"/>
    </location>
</feature>
<dbReference type="Proteomes" id="UP000178129">
    <property type="component" value="Unassembled WGS sequence"/>
</dbReference>
<evidence type="ECO:0000256" key="4">
    <source>
        <dbReference type="ARBA" id="ARBA00022989"/>
    </source>
</evidence>
<dbReference type="SUPFAM" id="SSF47661">
    <property type="entry name" value="t-snare proteins"/>
    <property type="match status" value="1"/>
</dbReference>
<dbReference type="InterPro" id="IPR045242">
    <property type="entry name" value="Syntaxin"/>
</dbReference>
<gene>
    <name evidence="10" type="ORF">RCO7_00762</name>
</gene>
<dbReference type="FunFam" id="1.20.58.70:FF:000008">
    <property type="entry name" value="Syntaxin family protein"/>
    <property type="match status" value="1"/>
</dbReference>
<keyword evidence="3 8" id="KW-0812">Transmembrane</keyword>
<evidence type="ECO:0000256" key="2">
    <source>
        <dbReference type="ARBA" id="ARBA00009063"/>
    </source>
</evidence>
<evidence type="ECO:0000256" key="6">
    <source>
        <dbReference type="ARBA" id="ARBA00023136"/>
    </source>
</evidence>
<dbReference type="Pfam" id="PF05739">
    <property type="entry name" value="SNARE"/>
    <property type="match status" value="1"/>
</dbReference>
<evidence type="ECO:0000256" key="1">
    <source>
        <dbReference type="ARBA" id="ARBA00004211"/>
    </source>
</evidence>
<dbReference type="SMART" id="SM00397">
    <property type="entry name" value="t_SNARE"/>
    <property type="match status" value="1"/>
</dbReference>
<feature type="compositionally biased region" description="Low complexity" evidence="7">
    <location>
        <begin position="50"/>
        <end position="64"/>
    </location>
</feature>
<proteinExistence type="inferred from homology"/>
<dbReference type="EMBL" id="FJUW01000005">
    <property type="protein sequence ID" value="CZS92242.1"/>
    <property type="molecule type" value="Genomic_DNA"/>
</dbReference>
<evidence type="ECO:0000259" key="9">
    <source>
        <dbReference type="PROSITE" id="PS50192"/>
    </source>
</evidence>
<dbReference type="PANTHER" id="PTHR19957:SF307">
    <property type="entry name" value="PROTEIN SSO1-RELATED"/>
    <property type="match status" value="1"/>
</dbReference>
<accession>A0A1E1K2M2</accession>
<feature type="compositionally biased region" description="Low complexity" evidence="7">
    <location>
        <begin position="22"/>
        <end position="38"/>
    </location>
</feature>
<keyword evidence="6 8" id="KW-0472">Membrane</keyword>
<protein>
    <submittedName>
        <fullName evidence="10">Related to putative snare protein syn</fullName>
    </submittedName>
</protein>
<feature type="domain" description="T-SNARE coiled-coil homology" evidence="9">
    <location>
        <begin position="228"/>
        <end position="290"/>
    </location>
</feature>
<dbReference type="InterPro" id="IPR010989">
    <property type="entry name" value="SNARE"/>
</dbReference>